<dbReference type="InterPro" id="IPR049514">
    <property type="entry name" value="Fic-like_C"/>
</dbReference>
<evidence type="ECO:0000313" key="13">
    <source>
        <dbReference type="Proteomes" id="UP000195950"/>
    </source>
</evidence>
<dbReference type="Proteomes" id="UP000284660">
    <property type="component" value="Unassembled WGS sequence"/>
</dbReference>
<evidence type="ECO:0000259" key="8">
    <source>
        <dbReference type="PROSITE" id="PS51459"/>
    </source>
</evidence>
<accession>A0A1Y4IP56</accession>
<evidence type="ECO:0000313" key="14">
    <source>
        <dbReference type="Proteomes" id="UP000284660"/>
    </source>
</evidence>
<keyword evidence="4" id="KW-0067">ATP-binding</keyword>
<dbReference type="Proteomes" id="UP000463337">
    <property type="component" value="Unassembled WGS sequence"/>
</dbReference>
<dbReference type="EMBL" id="WKLT01000002">
    <property type="protein sequence ID" value="MRY56811.1"/>
    <property type="molecule type" value="Genomic_DNA"/>
</dbReference>
<evidence type="ECO:0000256" key="2">
    <source>
        <dbReference type="ARBA" id="ARBA00022695"/>
    </source>
</evidence>
<keyword evidence="2" id="KW-0548">Nucleotidyltransferase</keyword>
<evidence type="ECO:0000313" key="11">
    <source>
        <dbReference type="EMBL" id="QJE30650.1"/>
    </source>
</evidence>
<reference evidence="11 16" key="5">
    <citation type="submission" date="2020-04" db="EMBL/GenBank/DDBJ databases">
        <title>Complete Genomes and Methylome analysis of CBBP consortium that reverse antibiotic-induced susceptibility to vancomycin-resistant Enterococcus faecium infection.</title>
        <authorList>
            <person name="Fomenkov A."/>
            <person name="Zhang Z."/>
            <person name="Pamer E."/>
            <person name="Roberts R.J."/>
        </authorList>
    </citation>
    <scope>NUCLEOTIDE SEQUENCE [LARGE SCALE GENOMIC DNA]</scope>
    <source>
        <strain evidence="16">CBBP</strain>
        <strain evidence="11">CBBP-1</strain>
    </source>
</reference>
<reference evidence="10" key="2">
    <citation type="journal article" date="2018" name="BMC Genomics">
        <title>Whole genome sequencing and function prediction of 133 gut anaerobes isolated from chicken caecum in pure cultures.</title>
        <authorList>
            <person name="Medvecky M."/>
            <person name="Cejkova D."/>
            <person name="Polansky O."/>
            <person name="Karasova D."/>
            <person name="Kubasova T."/>
            <person name="Cizek A."/>
            <person name="Rychlik I."/>
        </authorList>
    </citation>
    <scope>NUCLEOTIDE SEQUENCE</scope>
    <source>
        <strain evidence="10">An199</strain>
    </source>
</reference>
<organism evidence="10 13">
    <name type="scientific">Parabacteroides distasonis</name>
    <dbReference type="NCBI Taxonomy" id="823"/>
    <lineage>
        <taxon>Bacteria</taxon>
        <taxon>Pseudomonadati</taxon>
        <taxon>Bacteroidota</taxon>
        <taxon>Bacteroidia</taxon>
        <taxon>Bacteroidales</taxon>
        <taxon>Tannerellaceae</taxon>
        <taxon>Parabacteroides</taxon>
    </lineage>
</organism>
<evidence type="ECO:0000256" key="5">
    <source>
        <dbReference type="ARBA" id="ARBA00034531"/>
    </source>
</evidence>
<dbReference type="RefSeq" id="WP_008780017.1">
    <property type="nucleotide sequence ID" value="NZ_AP019729.1"/>
</dbReference>
<dbReference type="SUPFAM" id="SSF140931">
    <property type="entry name" value="Fic-like"/>
    <property type="match status" value="1"/>
</dbReference>
<evidence type="ECO:0000313" key="15">
    <source>
        <dbReference type="Proteomes" id="UP000463337"/>
    </source>
</evidence>
<evidence type="ECO:0000256" key="6">
    <source>
        <dbReference type="ARBA" id="ARBA00047939"/>
    </source>
</evidence>
<dbReference type="Gene3D" id="1.10.3290.10">
    <property type="entry name" value="Fido-like domain"/>
    <property type="match status" value="1"/>
</dbReference>
<dbReference type="CDD" id="cd11586">
    <property type="entry name" value="VbhA_like"/>
    <property type="match status" value="1"/>
</dbReference>
<dbReference type="Pfam" id="PF02661">
    <property type="entry name" value="Fic"/>
    <property type="match status" value="1"/>
</dbReference>
<dbReference type="GO" id="GO:0070733">
    <property type="term" value="F:AMPylase activity"/>
    <property type="evidence" value="ECO:0007669"/>
    <property type="project" value="UniProtKB-EC"/>
</dbReference>
<reference evidence="13" key="1">
    <citation type="submission" date="2017-04" db="EMBL/GenBank/DDBJ databases">
        <title>Function of individual gut microbiota members based on whole genome sequencing of pure cultures obtained from chicken caecum.</title>
        <authorList>
            <person name="Medvecky M."/>
            <person name="Cejkova D."/>
            <person name="Polansky O."/>
            <person name="Karasova D."/>
            <person name="Kubasova T."/>
            <person name="Cizek A."/>
            <person name="Rychlik I."/>
        </authorList>
    </citation>
    <scope>NUCLEOTIDE SEQUENCE [LARGE SCALE GENOMIC DNA]</scope>
    <source>
        <strain evidence="13">An199</strain>
    </source>
</reference>
<dbReference type="EC" id="2.7.7.108" evidence="5"/>
<protein>
    <recommendedName>
        <fullName evidence="5">protein adenylyltransferase</fullName>
        <ecNumber evidence="5">2.7.7.108</ecNumber>
    </recommendedName>
</protein>
<dbReference type="PROSITE" id="PS51459">
    <property type="entry name" value="FIDO"/>
    <property type="match status" value="1"/>
</dbReference>
<dbReference type="InterPro" id="IPR003812">
    <property type="entry name" value="Fido"/>
</dbReference>
<reference evidence="12 14" key="3">
    <citation type="submission" date="2018-08" db="EMBL/GenBank/DDBJ databases">
        <title>A genome reference for cultivated species of the human gut microbiota.</title>
        <authorList>
            <person name="Zou Y."/>
            <person name="Xue W."/>
            <person name="Luo G."/>
        </authorList>
    </citation>
    <scope>NUCLEOTIDE SEQUENCE [LARGE SCALE GENOMIC DNA]</scope>
    <source>
        <strain evidence="12 14">AM30-4</strain>
    </source>
</reference>
<dbReference type="EMBL" id="NFJX01000002">
    <property type="protein sequence ID" value="OUP22127.1"/>
    <property type="molecule type" value="Genomic_DNA"/>
</dbReference>
<keyword evidence="1" id="KW-0808">Transferase</keyword>
<dbReference type="AlphaFoldDB" id="A0A1Y4IP56"/>
<sequence>MDIDFESYIRGSEPNKREKASAWKTAIGLQAVDGLRTSDYLKDTAIKHIEGDISIDEVKKLINGYYQSKTVRTLKDEETEEADKVSANIARILNEQSFAFSVTGFTSIHRRLFEGIFKFAGKIRNYDITKKEWVLRGDTVLYVNSEDLHKALEYDLEQEKNFSFKGLSMDDIVVHIAKFISGIWQIHPFGEGNTRTTAVFAIKYLRSIGFDVNNDLFADNSWYFRNALVRANYRNVRKDVEPDMSFLVAFFRNLMMGENNELKNRTMIINTLQQPTEQVDRTSTEQVPNKLTEQLGTPLFAIVKAIGTEQCSLKVIMEKIELKHRPTFIANYLTPAIQSGLVTPLYPDSPKHPRQKYLLTIKGLAIFNSTK</sequence>
<evidence type="ECO:0000313" key="10">
    <source>
        <dbReference type="EMBL" id="OUP22127.1"/>
    </source>
</evidence>
<dbReference type="EMBL" id="CP051672">
    <property type="protein sequence ID" value="QJE30650.1"/>
    <property type="molecule type" value="Genomic_DNA"/>
</dbReference>
<keyword evidence="3" id="KW-0547">Nucleotide-binding</keyword>
<proteinExistence type="predicted"/>
<feature type="domain" description="Fido" evidence="8">
    <location>
        <begin position="100"/>
        <end position="249"/>
    </location>
</feature>
<evidence type="ECO:0000256" key="7">
    <source>
        <dbReference type="ARBA" id="ARBA00048696"/>
    </source>
</evidence>
<evidence type="ECO:0000256" key="4">
    <source>
        <dbReference type="ARBA" id="ARBA00022840"/>
    </source>
</evidence>
<reference evidence="9 15" key="4">
    <citation type="journal article" date="2019" name="Nat. Med.">
        <title>A library of human gut bacterial isolates paired with longitudinal multiomics data enables mechanistic microbiome research.</title>
        <authorList>
            <person name="Poyet M."/>
            <person name="Groussin M."/>
            <person name="Gibbons S.M."/>
            <person name="Avila-Pacheco J."/>
            <person name="Jiang X."/>
            <person name="Kearney S.M."/>
            <person name="Perrotta A.R."/>
            <person name="Berdy B."/>
            <person name="Zhao S."/>
            <person name="Lieberman T.D."/>
            <person name="Swanson P.K."/>
            <person name="Smith M."/>
            <person name="Roesemann S."/>
            <person name="Alexander J.E."/>
            <person name="Rich S.A."/>
            <person name="Livny J."/>
            <person name="Vlamakis H."/>
            <person name="Clish C."/>
            <person name="Bullock K."/>
            <person name="Deik A."/>
            <person name="Scott J."/>
            <person name="Pierce K.A."/>
            <person name="Xavier R.J."/>
            <person name="Alm E.J."/>
        </authorList>
    </citation>
    <scope>NUCLEOTIDE SEQUENCE [LARGE SCALE GENOMIC DNA]</scope>
    <source>
        <strain evidence="9 15">BIOML-A41</strain>
    </source>
</reference>
<evidence type="ECO:0000313" key="12">
    <source>
        <dbReference type="EMBL" id="RHD76460.1"/>
    </source>
</evidence>
<dbReference type="GO" id="GO:0051302">
    <property type="term" value="P:regulation of cell division"/>
    <property type="evidence" value="ECO:0007669"/>
    <property type="project" value="TreeGrafter"/>
</dbReference>
<evidence type="ECO:0000256" key="3">
    <source>
        <dbReference type="ARBA" id="ARBA00022741"/>
    </source>
</evidence>
<dbReference type="Proteomes" id="UP000195950">
    <property type="component" value="Unassembled WGS sequence"/>
</dbReference>
<dbReference type="Pfam" id="PF21247">
    <property type="entry name" value="Fic-like_C"/>
    <property type="match status" value="1"/>
</dbReference>
<dbReference type="Proteomes" id="UP000501982">
    <property type="component" value="Chromosome"/>
</dbReference>
<comment type="catalytic activity">
    <reaction evidence="7">
        <text>L-tyrosyl-[protein] + ATP = O-(5'-adenylyl)-L-tyrosyl-[protein] + diphosphate</text>
        <dbReference type="Rhea" id="RHEA:54288"/>
        <dbReference type="Rhea" id="RHEA-COMP:10136"/>
        <dbReference type="Rhea" id="RHEA-COMP:13846"/>
        <dbReference type="ChEBI" id="CHEBI:30616"/>
        <dbReference type="ChEBI" id="CHEBI:33019"/>
        <dbReference type="ChEBI" id="CHEBI:46858"/>
        <dbReference type="ChEBI" id="CHEBI:83624"/>
        <dbReference type="EC" id="2.7.7.108"/>
    </reaction>
</comment>
<dbReference type="InterPro" id="IPR033788">
    <property type="entry name" value="VbhA-like"/>
</dbReference>
<evidence type="ECO:0000313" key="9">
    <source>
        <dbReference type="EMBL" id="MRY56811.1"/>
    </source>
</evidence>
<name>A0A1Y4IP56_PARDI</name>
<dbReference type="EMBL" id="QSJN01000003">
    <property type="protein sequence ID" value="RHD76460.1"/>
    <property type="molecule type" value="Genomic_DNA"/>
</dbReference>
<dbReference type="PANTHER" id="PTHR39560">
    <property type="entry name" value="PROTEIN ADENYLYLTRANSFERASE FIC-RELATED"/>
    <property type="match status" value="1"/>
</dbReference>
<dbReference type="GO" id="GO:0005524">
    <property type="term" value="F:ATP binding"/>
    <property type="evidence" value="ECO:0007669"/>
    <property type="project" value="UniProtKB-KW"/>
</dbReference>
<evidence type="ECO:0000313" key="16">
    <source>
        <dbReference type="Proteomes" id="UP000501982"/>
    </source>
</evidence>
<comment type="catalytic activity">
    <reaction evidence="6">
        <text>L-threonyl-[protein] + ATP = 3-O-(5'-adenylyl)-L-threonyl-[protein] + diphosphate</text>
        <dbReference type="Rhea" id="RHEA:54292"/>
        <dbReference type="Rhea" id="RHEA-COMP:11060"/>
        <dbReference type="Rhea" id="RHEA-COMP:13847"/>
        <dbReference type="ChEBI" id="CHEBI:30013"/>
        <dbReference type="ChEBI" id="CHEBI:30616"/>
        <dbReference type="ChEBI" id="CHEBI:33019"/>
        <dbReference type="ChEBI" id="CHEBI:138113"/>
        <dbReference type="EC" id="2.7.7.108"/>
    </reaction>
</comment>
<dbReference type="InterPro" id="IPR036597">
    <property type="entry name" value="Fido-like_dom_sf"/>
</dbReference>
<dbReference type="PANTHER" id="PTHR39560:SF1">
    <property type="entry name" value="PROTEIN ADENYLYLTRANSFERASE FIC-RELATED"/>
    <property type="match status" value="1"/>
</dbReference>
<gene>
    <name evidence="10" type="ORF">B5F32_03830</name>
    <name evidence="12" type="ORF">DW782_06785</name>
    <name evidence="9" type="ORF">GKD59_02560</name>
    <name evidence="11" type="ORF">HHO38_21280</name>
</gene>
<evidence type="ECO:0000256" key="1">
    <source>
        <dbReference type="ARBA" id="ARBA00022679"/>
    </source>
</evidence>